<keyword evidence="2" id="KW-1185">Reference proteome</keyword>
<dbReference type="Proteomes" id="UP000749559">
    <property type="component" value="Unassembled WGS sequence"/>
</dbReference>
<feature type="non-terminal residue" evidence="1">
    <location>
        <position position="1"/>
    </location>
</feature>
<organism evidence="1 2">
    <name type="scientific">Owenia fusiformis</name>
    <name type="common">Polychaete worm</name>
    <dbReference type="NCBI Taxonomy" id="6347"/>
    <lineage>
        <taxon>Eukaryota</taxon>
        <taxon>Metazoa</taxon>
        <taxon>Spiralia</taxon>
        <taxon>Lophotrochozoa</taxon>
        <taxon>Annelida</taxon>
        <taxon>Polychaeta</taxon>
        <taxon>Sedentaria</taxon>
        <taxon>Canalipalpata</taxon>
        <taxon>Sabellida</taxon>
        <taxon>Oweniida</taxon>
        <taxon>Oweniidae</taxon>
        <taxon>Owenia</taxon>
    </lineage>
</organism>
<evidence type="ECO:0000313" key="1">
    <source>
        <dbReference type="EMBL" id="CAH1780419.1"/>
    </source>
</evidence>
<gene>
    <name evidence="1" type="ORF">OFUS_LOCUS7115</name>
</gene>
<proteinExistence type="predicted"/>
<reference evidence="1" key="1">
    <citation type="submission" date="2022-03" db="EMBL/GenBank/DDBJ databases">
        <authorList>
            <person name="Martin C."/>
        </authorList>
    </citation>
    <scope>NUCLEOTIDE SEQUENCE</scope>
</reference>
<dbReference type="EMBL" id="CAIIXF020000003">
    <property type="protein sequence ID" value="CAH1780419.1"/>
    <property type="molecule type" value="Genomic_DNA"/>
</dbReference>
<sequence>LTCLLKYKIENIAVKHGTDKEIFGFSHVCSDSYNKYCFDNDSLDKLNSTCERKSVRRKCNIREGNSYTPCNGRKCYIFNYGLAYKPCNETEPLARLITYDCVPLPSTKWTQTVDFYGFQAVGKMHIFFQWLGHPWRRGYTWGIATAHGDPIEEVTRQIACDKLSLSLGLQRNEISVFANPEHWDLKCSPIAKHVHDCKIRDKKGGNYWSDIKHQRIQCNKSNSAVDDRFGPCRRIHPDRNKEHTVCGYGQKDPDPPVDLCCRCWMFFEDPFSYEIMPLGSMSKAARTACGFK</sequence>
<comment type="caution">
    <text evidence="1">The sequence shown here is derived from an EMBL/GenBank/DDBJ whole genome shotgun (WGS) entry which is preliminary data.</text>
</comment>
<evidence type="ECO:0000313" key="2">
    <source>
        <dbReference type="Proteomes" id="UP000749559"/>
    </source>
</evidence>
<dbReference type="AlphaFoldDB" id="A0A8S4NG99"/>
<accession>A0A8S4NG99</accession>
<name>A0A8S4NG99_OWEFU</name>
<feature type="non-terminal residue" evidence="1">
    <location>
        <position position="292"/>
    </location>
</feature>
<protein>
    <submittedName>
        <fullName evidence="1">Uncharacterized protein</fullName>
    </submittedName>
</protein>